<evidence type="ECO:0000256" key="1">
    <source>
        <dbReference type="SAM" id="MobiDB-lite"/>
    </source>
</evidence>
<dbReference type="EnsemblPlants" id="Pp3c14_10148V3.2">
    <property type="protein sequence ID" value="Pp3c14_10148V3.2"/>
    <property type="gene ID" value="Pp3c14_10148"/>
</dbReference>
<name>A0A7I4F3H9_PHYPA</name>
<evidence type="ECO:0000313" key="4">
    <source>
        <dbReference type="Proteomes" id="UP000006727"/>
    </source>
</evidence>
<dbReference type="PANTHER" id="PTHR31414">
    <property type="entry name" value="TRANSMEMBRANE PROTEIN DDB_G0292058"/>
    <property type="match status" value="1"/>
</dbReference>
<keyword evidence="2" id="KW-0472">Membrane</keyword>
<dbReference type="InParanoid" id="A0A7I4F3H9"/>
<evidence type="ECO:0000256" key="2">
    <source>
        <dbReference type="SAM" id="Phobius"/>
    </source>
</evidence>
<feature type="transmembrane region" description="Helical" evidence="2">
    <location>
        <begin position="165"/>
        <end position="183"/>
    </location>
</feature>
<dbReference type="FunCoup" id="A0A7I4F3H9">
    <property type="interactions" value="56"/>
</dbReference>
<evidence type="ECO:0000313" key="3">
    <source>
        <dbReference type="EnsemblPlants" id="Pp3c14_10148V3.2"/>
    </source>
</evidence>
<reference evidence="3 4" key="2">
    <citation type="journal article" date="2018" name="Plant J.">
        <title>The Physcomitrella patens chromosome-scale assembly reveals moss genome structure and evolution.</title>
        <authorList>
            <person name="Lang D."/>
            <person name="Ullrich K.K."/>
            <person name="Murat F."/>
            <person name="Fuchs J."/>
            <person name="Jenkins J."/>
            <person name="Haas F.B."/>
            <person name="Piednoel M."/>
            <person name="Gundlach H."/>
            <person name="Van Bel M."/>
            <person name="Meyberg R."/>
            <person name="Vives C."/>
            <person name="Morata J."/>
            <person name="Symeonidi A."/>
            <person name="Hiss M."/>
            <person name="Muchero W."/>
            <person name="Kamisugi Y."/>
            <person name="Saleh O."/>
            <person name="Blanc G."/>
            <person name="Decker E.L."/>
            <person name="van Gessel N."/>
            <person name="Grimwood J."/>
            <person name="Hayes R.D."/>
            <person name="Graham S.W."/>
            <person name="Gunter L.E."/>
            <person name="McDaniel S.F."/>
            <person name="Hoernstein S.N.W."/>
            <person name="Larsson A."/>
            <person name="Li F.W."/>
            <person name="Perroud P.F."/>
            <person name="Phillips J."/>
            <person name="Ranjan P."/>
            <person name="Rokshar D.S."/>
            <person name="Rothfels C.J."/>
            <person name="Schneider L."/>
            <person name="Shu S."/>
            <person name="Stevenson D.W."/>
            <person name="Thummler F."/>
            <person name="Tillich M."/>
            <person name="Villarreal Aguilar J.C."/>
            <person name="Widiez T."/>
            <person name="Wong G.K."/>
            <person name="Wymore A."/>
            <person name="Zhang Y."/>
            <person name="Zimmer A.D."/>
            <person name="Quatrano R.S."/>
            <person name="Mayer K.F.X."/>
            <person name="Goodstein D."/>
            <person name="Casacuberta J.M."/>
            <person name="Vandepoele K."/>
            <person name="Reski R."/>
            <person name="Cuming A.C."/>
            <person name="Tuskan G.A."/>
            <person name="Maumus F."/>
            <person name="Salse J."/>
            <person name="Schmutz J."/>
            <person name="Rensing S.A."/>
        </authorList>
    </citation>
    <scope>NUCLEOTIDE SEQUENCE [LARGE SCALE GENOMIC DNA]</scope>
    <source>
        <strain evidence="3 4">cv. Gransden 2004</strain>
    </source>
</reference>
<sequence>MLLWSPELLRCFGVIRSGSGSQPQYVRSSCVGLRRRLGAPFQTHFPIASDDSASERQLVYRRELAAANTPLANFRSLAPRDDRLDPFDYFNHYRGGYDIKSKHYWGSVAFTGIPGYAIAAAWLVLGLLDLLALRCCCCRCLWGWMSSKASKWLRSRAHYCAPRTILSLLSTISVAGCVVLFVACQKFTSQASNVEDVLVKAALDATNDIHSITGTLHEVKHSVLHYDRQLYQTLNSTATKLDSIAVAVNEKTFVTKKIYQKVLTIVEVVLLVVASLDLLLILLGFASTFLKWRCFFHIIVVTWTLTALTWIMFGFFLTVHYIADDTCLAFKEYLQHPQDTTIDDLLPCANLASSDVQFLQMRKAMKYVIGETTDQFLFYTNGSTDLTGVCDPIGPAPKFEFTDVCANDTLPVGELSNLVKPFVCNGNQIECLEDYPFFVNQSTYDAISALTRALQSILDAFPLMEGLTNCSLVLNPIKTVVNVRCDPAKIAINRVWIAFAVVSSTLVLLIISWCLANHQNSEQRHLNSVAPHQSPPPPPSRSSVQR</sequence>
<keyword evidence="2" id="KW-1133">Transmembrane helix</keyword>
<dbReference type="Proteomes" id="UP000006727">
    <property type="component" value="Chromosome 14"/>
</dbReference>
<dbReference type="EMBL" id="ABEU02000014">
    <property type="status" value="NOT_ANNOTATED_CDS"/>
    <property type="molecule type" value="Genomic_DNA"/>
</dbReference>
<keyword evidence="4" id="KW-1185">Reference proteome</keyword>
<dbReference type="InterPro" id="IPR040283">
    <property type="entry name" value="DDB_G0292058-like"/>
</dbReference>
<dbReference type="AlphaFoldDB" id="A0A7I4F3H9"/>
<keyword evidence="2" id="KW-0812">Transmembrane</keyword>
<dbReference type="PANTHER" id="PTHR31414:SF18">
    <property type="entry name" value="TRANSMEMBRANE PROTEIN-RELATED"/>
    <property type="match status" value="1"/>
</dbReference>
<organism evidence="3 4">
    <name type="scientific">Physcomitrium patens</name>
    <name type="common">Spreading-leaved earth moss</name>
    <name type="synonym">Physcomitrella patens</name>
    <dbReference type="NCBI Taxonomy" id="3218"/>
    <lineage>
        <taxon>Eukaryota</taxon>
        <taxon>Viridiplantae</taxon>
        <taxon>Streptophyta</taxon>
        <taxon>Embryophyta</taxon>
        <taxon>Bryophyta</taxon>
        <taxon>Bryophytina</taxon>
        <taxon>Bryopsida</taxon>
        <taxon>Funariidae</taxon>
        <taxon>Funariales</taxon>
        <taxon>Funariaceae</taxon>
        <taxon>Physcomitrium</taxon>
    </lineage>
</organism>
<feature type="transmembrane region" description="Helical" evidence="2">
    <location>
        <begin position="262"/>
        <end position="283"/>
    </location>
</feature>
<feature type="transmembrane region" description="Helical" evidence="2">
    <location>
        <begin position="295"/>
        <end position="323"/>
    </location>
</feature>
<feature type="region of interest" description="Disordered" evidence="1">
    <location>
        <begin position="525"/>
        <end position="546"/>
    </location>
</feature>
<feature type="transmembrane region" description="Helical" evidence="2">
    <location>
        <begin position="495"/>
        <end position="516"/>
    </location>
</feature>
<reference evidence="3 4" key="1">
    <citation type="journal article" date="2008" name="Science">
        <title>The Physcomitrella genome reveals evolutionary insights into the conquest of land by plants.</title>
        <authorList>
            <person name="Rensing S."/>
            <person name="Lang D."/>
            <person name="Zimmer A."/>
            <person name="Terry A."/>
            <person name="Salamov A."/>
            <person name="Shapiro H."/>
            <person name="Nishiyama T."/>
            <person name="Perroud P.-F."/>
            <person name="Lindquist E."/>
            <person name="Kamisugi Y."/>
            <person name="Tanahashi T."/>
            <person name="Sakakibara K."/>
            <person name="Fujita T."/>
            <person name="Oishi K."/>
            <person name="Shin-I T."/>
            <person name="Kuroki Y."/>
            <person name="Toyoda A."/>
            <person name="Suzuki Y."/>
            <person name="Hashimoto A."/>
            <person name="Yamaguchi K."/>
            <person name="Sugano A."/>
            <person name="Kohara Y."/>
            <person name="Fujiyama A."/>
            <person name="Anterola A."/>
            <person name="Aoki S."/>
            <person name="Ashton N."/>
            <person name="Barbazuk W.B."/>
            <person name="Barker E."/>
            <person name="Bennetzen J."/>
            <person name="Bezanilla M."/>
            <person name="Blankenship R."/>
            <person name="Cho S.H."/>
            <person name="Dutcher S."/>
            <person name="Estelle M."/>
            <person name="Fawcett J.A."/>
            <person name="Gundlach H."/>
            <person name="Hanada K."/>
            <person name="Heyl A."/>
            <person name="Hicks K.A."/>
            <person name="Hugh J."/>
            <person name="Lohr M."/>
            <person name="Mayer K."/>
            <person name="Melkozernov A."/>
            <person name="Murata T."/>
            <person name="Nelson D."/>
            <person name="Pils B."/>
            <person name="Prigge M."/>
            <person name="Reiss B."/>
            <person name="Renner T."/>
            <person name="Rombauts S."/>
            <person name="Rushton P."/>
            <person name="Sanderfoot A."/>
            <person name="Schween G."/>
            <person name="Shiu S.-H."/>
            <person name="Stueber K."/>
            <person name="Theodoulou F.L."/>
            <person name="Tu H."/>
            <person name="Van de Peer Y."/>
            <person name="Verrier P.J."/>
            <person name="Waters E."/>
            <person name="Wood A."/>
            <person name="Yang L."/>
            <person name="Cove D."/>
            <person name="Cuming A."/>
            <person name="Hasebe M."/>
            <person name="Lucas S."/>
            <person name="Mishler D.B."/>
            <person name="Reski R."/>
            <person name="Grigoriev I."/>
            <person name="Quatrano R.S."/>
            <person name="Boore J.L."/>
        </authorList>
    </citation>
    <scope>NUCLEOTIDE SEQUENCE [LARGE SCALE GENOMIC DNA]</scope>
    <source>
        <strain evidence="3 4">cv. Gransden 2004</strain>
    </source>
</reference>
<proteinExistence type="predicted"/>
<gene>
    <name evidence="3" type="primary">LOC112291091</name>
</gene>
<dbReference type="Gramene" id="Pp3c14_10148V3.2">
    <property type="protein sequence ID" value="Pp3c14_10148V3.2"/>
    <property type="gene ID" value="Pp3c14_10148"/>
</dbReference>
<accession>A0A7I4F3H9</accession>
<protein>
    <submittedName>
        <fullName evidence="3">Uncharacterized protein</fullName>
    </submittedName>
</protein>
<reference evidence="3" key="3">
    <citation type="submission" date="2020-12" db="UniProtKB">
        <authorList>
            <consortium name="EnsemblPlants"/>
        </authorList>
    </citation>
    <scope>IDENTIFICATION</scope>
</reference>